<keyword evidence="3" id="KW-1185">Reference proteome</keyword>
<dbReference type="Proteomes" id="UP000658278">
    <property type="component" value="Unassembled WGS sequence"/>
</dbReference>
<dbReference type="AlphaFoldDB" id="A0A934RGE6"/>
<dbReference type="RefSeq" id="WP_200283616.1">
    <property type="nucleotide sequence ID" value="NZ_JAENII010000045.1"/>
</dbReference>
<evidence type="ECO:0000313" key="3">
    <source>
        <dbReference type="Proteomes" id="UP000658278"/>
    </source>
</evidence>
<keyword evidence="1" id="KW-0472">Membrane</keyword>
<organism evidence="2 3">
    <name type="scientific">Haloferula rosea</name>
    <dbReference type="NCBI Taxonomy" id="490093"/>
    <lineage>
        <taxon>Bacteria</taxon>
        <taxon>Pseudomonadati</taxon>
        <taxon>Verrucomicrobiota</taxon>
        <taxon>Verrucomicrobiia</taxon>
        <taxon>Verrucomicrobiales</taxon>
        <taxon>Verrucomicrobiaceae</taxon>
        <taxon>Haloferula</taxon>
    </lineage>
</organism>
<keyword evidence="1" id="KW-1133">Transmembrane helix</keyword>
<sequence>MKIAASILAPLQTGGIFGALATVVLYQLLGFASSSRYYQDGERLMSAGGIFFLVALISSVLMIFLPKQFGMRSRGTAGCAITIVVLFLKASINPQILPETRESLKEYRNKNSAEPQR</sequence>
<accession>A0A934RGE6</accession>
<keyword evidence="1" id="KW-0812">Transmembrane</keyword>
<evidence type="ECO:0000313" key="2">
    <source>
        <dbReference type="EMBL" id="MBK1829078.1"/>
    </source>
</evidence>
<dbReference type="EMBL" id="JAENII010000045">
    <property type="protein sequence ID" value="MBK1829078.1"/>
    <property type="molecule type" value="Genomic_DNA"/>
</dbReference>
<name>A0A934RGE6_9BACT</name>
<protein>
    <submittedName>
        <fullName evidence="2">Uncharacterized protein</fullName>
    </submittedName>
</protein>
<gene>
    <name evidence="2" type="ORF">JIN81_18750</name>
</gene>
<feature type="transmembrane region" description="Helical" evidence="1">
    <location>
        <begin position="45"/>
        <end position="65"/>
    </location>
</feature>
<reference evidence="2" key="1">
    <citation type="submission" date="2021-01" db="EMBL/GenBank/DDBJ databases">
        <title>Modified the classification status of verrucomicrobia.</title>
        <authorList>
            <person name="Feng X."/>
        </authorList>
    </citation>
    <scope>NUCLEOTIDE SEQUENCE</scope>
    <source>
        <strain evidence="2">KCTC 22201</strain>
    </source>
</reference>
<proteinExistence type="predicted"/>
<evidence type="ECO:0000256" key="1">
    <source>
        <dbReference type="SAM" id="Phobius"/>
    </source>
</evidence>
<comment type="caution">
    <text evidence="2">The sequence shown here is derived from an EMBL/GenBank/DDBJ whole genome shotgun (WGS) entry which is preliminary data.</text>
</comment>